<keyword evidence="2" id="KW-1185">Reference proteome</keyword>
<comment type="caution">
    <text evidence="1">The sequence shown here is derived from an EMBL/GenBank/DDBJ whole genome shotgun (WGS) entry which is preliminary data.</text>
</comment>
<evidence type="ECO:0008006" key="3">
    <source>
        <dbReference type="Google" id="ProtNLM"/>
    </source>
</evidence>
<sequence>MGVSIDRSLATVKDETMCHRIKRSPHLDTHVIRSILNIMRDNPYVQVFKSLGTLSNLDSYSIALNTSISVDQRRYNAPTMEQVAAIWFDGNDPQQRPTLVDLNDISEKNVHKEQVGTLPKDKNINDNEDVTDGQEITESRQYVSAREYQCFKLQICEGEFNVMFHGGRLFQQWVVDSYVKVESMRLDLYSKLAHQDLIRADLYQVFPKLEANCTSTNYMRERAILSTPNEHVDAVNAIMIKRFPGNEKVYYSFDSTDDDTRNNYRLDFLNSITPNGLPPHELKKVWLETDCQELVSL</sequence>
<evidence type="ECO:0000313" key="1">
    <source>
        <dbReference type="EMBL" id="CAD6218279.1"/>
    </source>
</evidence>
<organism evidence="1 2">
    <name type="scientific">Miscanthus lutarioriparius</name>
    <dbReference type="NCBI Taxonomy" id="422564"/>
    <lineage>
        <taxon>Eukaryota</taxon>
        <taxon>Viridiplantae</taxon>
        <taxon>Streptophyta</taxon>
        <taxon>Embryophyta</taxon>
        <taxon>Tracheophyta</taxon>
        <taxon>Spermatophyta</taxon>
        <taxon>Magnoliopsida</taxon>
        <taxon>Liliopsida</taxon>
        <taxon>Poales</taxon>
        <taxon>Poaceae</taxon>
        <taxon>PACMAD clade</taxon>
        <taxon>Panicoideae</taxon>
        <taxon>Andropogonodae</taxon>
        <taxon>Andropogoneae</taxon>
        <taxon>Saccharinae</taxon>
        <taxon>Miscanthus</taxon>
    </lineage>
</organism>
<reference evidence="1" key="1">
    <citation type="submission" date="2020-10" db="EMBL/GenBank/DDBJ databases">
        <authorList>
            <person name="Han B."/>
            <person name="Lu T."/>
            <person name="Zhao Q."/>
            <person name="Huang X."/>
            <person name="Zhao Y."/>
        </authorList>
    </citation>
    <scope>NUCLEOTIDE SEQUENCE</scope>
</reference>
<dbReference type="EMBL" id="CAJGYO010000003">
    <property type="protein sequence ID" value="CAD6218279.1"/>
    <property type="molecule type" value="Genomic_DNA"/>
</dbReference>
<dbReference type="Proteomes" id="UP000604825">
    <property type="component" value="Unassembled WGS sequence"/>
</dbReference>
<dbReference type="PANTHER" id="PTHR45786:SF75">
    <property type="entry name" value="ATP-DEPENDENT DNA HELICASE"/>
    <property type="match status" value="1"/>
</dbReference>
<evidence type="ECO:0000313" key="2">
    <source>
        <dbReference type="Proteomes" id="UP000604825"/>
    </source>
</evidence>
<name>A0A811N948_9POAL</name>
<dbReference type="OrthoDB" id="683365at2759"/>
<dbReference type="AlphaFoldDB" id="A0A811N948"/>
<accession>A0A811N948</accession>
<gene>
    <name evidence="1" type="ORF">NCGR_LOCUS12191</name>
</gene>
<dbReference type="PANTHER" id="PTHR45786">
    <property type="entry name" value="DNA BINDING PROTEIN-LIKE"/>
    <property type="match status" value="1"/>
</dbReference>
<protein>
    <recommendedName>
        <fullName evidence="3">ATP-dependent DNA helicase</fullName>
    </recommendedName>
</protein>
<proteinExistence type="predicted"/>